<dbReference type="Proteomes" id="UP000694415">
    <property type="component" value="Unplaced"/>
</dbReference>
<reference evidence="1" key="1">
    <citation type="submission" date="2025-08" db="UniProtKB">
        <authorList>
            <consortium name="Ensembl"/>
        </authorList>
    </citation>
    <scope>IDENTIFICATION</scope>
</reference>
<keyword evidence="2" id="KW-1185">Reference proteome</keyword>
<dbReference type="AlphaFoldDB" id="A0A8C6HB31"/>
<evidence type="ECO:0000313" key="2">
    <source>
        <dbReference type="Proteomes" id="UP000694415"/>
    </source>
</evidence>
<reference evidence="1" key="2">
    <citation type="submission" date="2025-09" db="UniProtKB">
        <authorList>
            <consortium name="Ensembl"/>
        </authorList>
    </citation>
    <scope>IDENTIFICATION</scope>
</reference>
<sequence length="21" mass="2571">ELEFTNLCVSFLPFPFFLFFL</sequence>
<proteinExistence type="predicted"/>
<accession>A0A8C6HB31</accession>
<evidence type="ECO:0000313" key="1">
    <source>
        <dbReference type="Ensembl" id="ENSMSIP00000019229.1"/>
    </source>
</evidence>
<organism evidence="1 2">
    <name type="scientific">Mus spicilegus</name>
    <name type="common">Mound-building mouse</name>
    <dbReference type="NCBI Taxonomy" id="10103"/>
    <lineage>
        <taxon>Eukaryota</taxon>
        <taxon>Metazoa</taxon>
        <taxon>Chordata</taxon>
        <taxon>Craniata</taxon>
        <taxon>Vertebrata</taxon>
        <taxon>Euteleostomi</taxon>
        <taxon>Mammalia</taxon>
        <taxon>Eutheria</taxon>
        <taxon>Euarchontoglires</taxon>
        <taxon>Glires</taxon>
        <taxon>Rodentia</taxon>
        <taxon>Myomorpha</taxon>
        <taxon>Muroidea</taxon>
        <taxon>Muridae</taxon>
        <taxon>Murinae</taxon>
        <taxon>Mus</taxon>
        <taxon>Mus</taxon>
    </lineage>
</organism>
<name>A0A8C6HB31_MUSSI</name>
<dbReference type="Ensembl" id="ENSMSIT00000024287.1">
    <property type="protein sequence ID" value="ENSMSIP00000019229.1"/>
    <property type="gene ID" value="ENSMSIG00000016364.1"/>
</dbReference>
<protein>
    <submittedName>
        <fullName evidence="1">Predicted gene 10663</fullName>
    </submittedName>
</protein>